<evidence type="ECO:0000256" key="4">
    <source>
        <dbReference type="ARBA" id="ARBA00022989"/>
    </source>
</evidence>
<evidence type="ECO:0000256" key="1">
    <source>
        <dbReference type="ARBA" id="ARBA00004429"/>
    </source>
</evidence>
<feature type="transmembrane region" description="Helical" evidence="6">
    <location>
        <begin position="357"/>
        <end position="379"/>
    </location>
</feature>
<evidence type="ECO:0000256" key="6">
    <source>
        <dbReference type="SAM" id="Phobius"/>
    </source>
</evidence>
<feature type="transmembrane region" description="Helical" evidence="6">
    <location>
        <begin position="267"/>
        <end position="289"/>
    </location>
</feature>
<gene>
    <name evidence="8" type="ORF">Megvenef_01550</name>
</gene>
<accession>A0ABU5NEG0</accession>
<feature type="transmembrane region" description="Helical" evidence="6">
    <location>
        <begin position="94"/>
        <end position="115"/>
    </location>
</feature>
<protein>
    <submittedName>
        <fullName evidence="8">MFS transporter</fullName>
    </submittedName>
</protein>
<evidence type="ECO:0000256" key="3">
    <source>
        <dbReference type="ARBA" id="ARBA00022692"/>
    </source>
</evidence>
<feature type="transmembrane region" description="Helical" evidence="6">
    <location>
        <begin position="69"/>
        <end position="88"/>
    </location>
</feature>
<sequence length="385" mass="43063">MMQFITVLVMCILVGSEVDLFIPSFPELQNVFNISTFMVELTLGVNLLAHCFTSLIVGILGDLYGRKPIILIGLIIFIAGSLFCVFAIEYWQLLFGRLLQGIGISGPAVLSYVVIADTYSTEKQQQMMGILNGSVTFAMAFAPVIGSYVSLFFHWRGNFVLLLILGLISLVLGILFIQQGQTKPYTSKCFKEYYVVFQSPKTFYYISTICLLVLPYWLFIGMAPILYIGDLGVTLYEFGFYQGATALMFSIISFSSGYCIKKFGQLNCFIFSISMLCTFIVFTLILIAFRVTNPVIITICMQFLALGIIYPVNILYPLSLESIAYAKGKIAAVIAASRLILIAFSIQTVSYTYQGTFAPIGITMCFILVVMFWCCYKLFRISRPI</sequence>
<comment type="caution">
    <text evidence="8">The sequence shown here is derived from an EMBL/GenBank/DDBJ whole genome shotgun (WGS) entry which is preliminary data.</text>
</comment>
<evidence type="ECO:0000313" key="8">
    <source>
        <dbReference type="EMBL" id="MEA0971568.1"/>
    </source>
</evidence>
<feature type="transmembrane region" description="Helical" evidence="6">
    <location>
        <begin position="127"/>
        <end position="153"/>
    </location>
</feature>
<keyword evidence="4 6" id="KW-1133">Transmembrane helix</keyword>
<keyword evidence="9" id="KW-1185">Reference proteome</keyword>
<keyword evidence="5 6" id="KW-0472">Membrane</keyword>
<feature type="domain" description="Major facilitator superfamily (MFS) profile" evidence="7">
    <location>
        <begin position="3"/>
        <end position="385"/>
    </location>
</feature>
<evidence type="ECO:0000256" key="2">
    <source>
        <dbReference type="ARBA" id="ARBA00022475"/>
    </source>
</evidence>
<feature type="transmembrane region" description="Helical" evidence="6">
    <location>
        <begin position="159"/>
        <end position="177"/>
    </location>
</feature>
<dbReference type="SUPFAM" id="SSF103473">
    <property type="entry name" value="MFS general substrate transporter"/>
    <property type="match status" value="1"/>
</dbReference>
<evidence type="ECO:0000313" key="9">
    <source>
        <dbReference type="Proteomes" id="UP001291687"/>
    </source>
</evidence>
<feature type="transmembrane region" description="Helical" evidence="6">
    <location>
        <begin position="36"/>
        <end position="57"/>
    </location>
</feature>
<dbReference type="Proteomes" id="UP001291687">
    <property type="component" value="Unassembled WGS sequence"/>
</dbReference>
<keyword evidence="3 6" id="KW-0812">Transmembrane</keyword>
<dbReference type="RefSeq" id="WP_322777477.1">
    <property type="nucleotide sequence ID" value="NZ_JARJFB010000176.1"/>
</dbReference>
<evidence type="ECO:0000259" key="7">
    <source>
        <dbReference type="PROSITE" id="PS50850"/>
    </source>
</evidence>
<dbReference type="PANTHER" id="PTHR43124">
    <property type="entry name" value="PURINE EFFLUX PUMP PBUE"/>
    <property type="match status" value="1"/>
</dbReference>
<dbReference type="InterPro" id="IPR011701">
    <property type="entry name" value="MFS"/>
</dbReference>
<proteinExistence type="predicted"/>
<organism evidence="8 9">
    <name type="scientific">Candidatus Megaera venefica</name>
    <dbReference type="NCBI Taxonomy" id="2055910"/>
    <lineage>
        <taxon>Bacteria</taxon>
        <taxon>Pseudomonadati</taxon>
        <taxon>Pseudomonadota</taxon>
        <taxon>Alphaproteobacteria</taxon>
        <taxon>Rickettsiales</taxon>
        <taxon>Rickettsiaceae</taxon>
        <taxon>Candidatus Megaera</taxon>
    </lineage>
</organism>
<comment type="subcellular location">
    <subcellularLocation>
        <location evidence="1">Cell inner membrane</location>
        <topology evidence="1">Multi-pass membrane protein</topology>
    </subcellularLocation>
</comment>
<dbReference type="PANTHER" id="PTHR43124:SF3">
    <property type="entry name" value="CHLORAMPHENICOL EFFLUX PUMP RV0191"/>
    <property type="match status" value="1"/>
</dbReference>
<feature type="transmembrane region" description="Helical" evidence="6">
    <location>
        <begin position="295"/>
        <end position="318"/>
    </location>
</feature>
<feature type="transmembrane region" description="Helical" evidence="6">
    <location>
        <begin position="330"/>
        <end position="351"/>
    </location>
</feature>
<dbReference type="PROSITE" id="PS50850">
    <property type="entry name" value="MFS"/>
    <property type="match status" value="1"/>
</dbReference>
<dbReference type="Pfam" id="PF07690">
    <property type="entry name" value="MFS_1"/>
    <property type="match status" value="1"/>
</dbReference>
<dbReference type="InterPro" id="IPR036259">
    <property type="entry name" value="MFS_trans_sf"/>
</dbReference>
<dbReference type="InterPro" id="IPR050189">
    <property type="entry name" value="MFS_Efflux_Transporters"/>
</dbReference>
<keyword evidence="2" id="KW-1003">Cell membrane</keyword>
<reference evidence="8 9" key="1">
    <citation type="submission" date="2023-03" db="EMBL/GenBank/DDBJ databases">
        <title>Host association and intracellularity evolved multiple times independently in the Rickettsiales.</title>
        <authorList>
            <person name="Castelli M."/>
            <person name="Nardi T."/>
            <person name="Gammuto L."/>
            <person name="Bellinzona G."/>
            <person name="Sabaneyeva E."/>
            <person name="Potekhin A."/>
            <person name="Serra V."/>
            <person name="Petroni G."/>
            <person name="Sassera D."/>
        </authorList>
    </citation>
    <scope>NUCLEOTIDE SEQUENCE [LARGE SCALE GENOMIC DNA]</scope>
    <source>
        <strain evidence="8 9">Sr 2-6</strain>
    </source>
</reference>
<dbReference type="Gene3D" id="1.20.1720.10">
    <property type="entry name" value="Multidrug resistance protein D"/>
    <property type="match status" value="1"/>
</dbReference>
<name>A0ABU5NEG0_9RICK</name>
<evidence type="ECO:0000256" key="5">
    <source>
        <dbReference type="ARBA" id="ARBA00023136"/>
    </source>
</evidence>
<feature type="transmembrane region" description="Helical" evidence="6">
    <location>
        <begin position="203"/>
        <end position="228"/>
    </location>
</feature>
<feature type="transmembrane region" description="Helical" evidence="6">
    <location>
        <begin position="240"/>
        <end position="260"/>
    </location>
</feature>
<dbReference type="InterPro" id="IPR020846">
    <property type="entry name" value="MFS_dom"/>
</dbReference>
<dbReference type="EMBL" id="JARJFB010000176">
    <property type="protein sequence ID" value="MEA0971568.1"/>
    <property type="molecule type" value="Genomic_DNA"/>
</dbReference>